<evidence type="ECO:0000313" key="3">
    <source>
        <dbReference type="Ensembl" id="ENSMUSP00000143731.2"/>
    </source>
</evidence>
<evidence type="ECO:0007829" key="7">
    <source>
        <dbReference type="ProteomicsDB" id="A0A0G2JGX1"/>
    </source>
</evidence>
<dbReference type="PRINTS" id="PR00422">
    <property type="entry name" value="TRANSFERRIN"/>
</dbReference>
<protein>
    <submittedName>
        <fullName evidence="3">Lactotransferrin</fullName>
    </submittedName>
</protein>
<dbReference type="ProteomicsDB" id="355352"/>
<keyword evidence="6 7" id="KW-1267">Proteomics identification</keyword>
<feature type="chain" id="PRO_5002546462" evidence="1">
    <location>
        <begin position="20"/>
        <end position="78"/>
    </location>
</feature>
<feature type="domain" description="Transferrin-like" evidence="2">
    <location>
        <begin position="25"/>
        <end position="76"/>
    </location>
</feature>
<dbReference type="SUPFAM" id="SSF53850">
    <property type="entry name" value="Periplasmic binding protein-like II"/>
    <property type="match status" value="1"/>
</dbReference>
<dbReference type="ExpressionAtlas" id="A0A0G2JGX1">
    <property type="expression patterns" value="baseline and differential"/>
</dbReference>
<dbReference type="jPOST" id="A0A0G2JGX1"/>
<name>A0A0G2JGX1_MOUSE</name>
<dbReference type="InterPro" id="IPR001156">
    <property type="entry name" value="Transferrin-like_dom"/>
</dbReference>
<evidence type="ECO:0007829" key="8">
    <source>
        <dbReference type="PubMed" id="21183079"/>
    </source>
</evidence>
<dbReference type="MGI" id="MGI:96837">
    <property type="gene designation" value="Ltf"/>
</dbReference>
<dbReference type="SMR" id="A0A0G2JGX1"/>
<dbReference type="Pfam" id="PF00405">
    <property type="entry name" value="Transferrin"/>
    <property type="match status" value="1"/>
</dbReference>
<reference evidence="3 5" key="3">
    <citation type="journal article" date="2011" name="PLoS Biol.">
        <title>Modernizing reference genome assemblies.</title>
        <authorList>
            <person name="Church D.M."/>
            <person name="Schneider V.A."/>
            <person name="Graves T."/>
            <person name="Auger K."/>
            <person name="Cunningham F."/>
            <person name="Bouk N."/>
            <person name="Chen H.C."/>
            <person name="Agarwala R."/>
            <person name="McLaren W.M."/>
            <person name="Ritchie G.R."/>
            <person name="Albracht D."/>
            <person name="Kremitzki M."/>
            <person name="Rock S."/>
            <person name="Kotkiewicz H."/>
            <person name="Kremitzki C."/>
            <person name="Wollam A."/>
            <person name="Trani L."/>
            <person name="Fulton L."/>
            <person name="Fulton R."/>
            <person name="Matthews L."/>
            <person name="Whitehead S."/>
            <person name="Chow W."/>
            <person name="Torrance J."/>
            <person name="Dunn M."/>
            <person name="Harden G."/>
            <person name="Threadgold G."/>
            <person name="Wood J."/>
            <person name="Collins J."/>
            <person name="Heath P."/>
            <person name="Griffiths G."/>
            <person name="Pelan S."/>
            <person name="Grafham D."/>
            <person name="Eichler E.E."/>
            <person name="Weinstock G."/>
            <person name="Mardis E.R."/>
            <person name="Wilson R.K."/>
            <person name="Howe K."/>
            <person name="Flicek P."/>
            <person name="Hubbard T."/>
        </authorList>
    </citation>
    <scope>NUCLEOTIDE SEQUENCE [LARGE SCALE GENOMIC DNA]</scope>
    <source>
        <strain evidence="3 5">C57BL/6J</strain>
    </source>
</reference>
<keyword evidence="5" id="KW-1185">Reference proteome</keyword>
<dbReference type="Gene3D" id="3.40.190.10">
    <property type="entry name" value="Periplasmic binding protein-like II"/>
    <property type="match status" value="1"/>
</dbReference>
<evidence type="ECO:0000256" key="1">
    <source>
        <dbReference type="SAM" id="SignalP"/>
    </source>
</evidence>
<evidence type="ECO:0007829" key="6">
    <source>
        <dbReference type="PeptideAtlas" id="A0A0G2JGX1"/>
    </source>
</evidence>
<dbReference type="GeneTree" id="ENSGT00940000156055"/>
<reference evidence="8" key="2">
    <citation type="journal article" date="2010" name="Cell">
        <title>A tissue-specific atlas of mouse protein phosphorylation and expression.</title>
        <authorList>
            <person name="Huttlin E.L."/>
            <person name="Jedrychowski M.P."/>
            <person name="Elias J.E."/>
            <person name="Goswami T."/>
            <person name="Rad R."/>
            <person name="Beausoleil S.A."/>
            <person name="Villen J."/>
            <person name="Haas W."/>
            <person name="Sowa M.E."/>
            <person name="Gygi S.P."/>
        </authorList>
    </citation>
    <scope>IDENTIFICATION BY MASS SPECTROMETRY [LARGE SCALE ANALYSIS]</scope>
</reference>
<dbReference type="Bgee" id="ENSMUSG00000032496">
    <property type="expression patterns" value="Expressed in granulocyte and 106 other cell types or tissues"/>
</dbReference>
<dbReference type="AGR" id="MGI:96837"/>
<dbReference type="AlphaFoldDB" id="A0A0G2JGX1"/>
<sequence length="78" mass="8687">MRLLIPSLIFLEALGLCLAKATTVQFGRNGQRCPGEFCLFQSKTKNLLFNDNTECLAKIPGKTTSEKYLGKEYVIATE</sequence>
<feature type="signal peptide" evidence="1">
    <location>
        <begin position="1"/>
        <end position="19"/>
    </location>
</feature>
<reference evidence="3" key="5">
    <citation type="submission" date="2025-09" db="UniProtKB">
        <authorList>
            <consortium name="Ensembl"/>
        </authorList>
    </citation>
    <scope>IDENTIFICATION</scope>
    <source>
        <strain evidence="3">C57BL/6J</strain>
    </source>
</reference>
<dbReference type="Antibodypedia" id="3271">
    <property type="antibodies" value="1458 antibodies from 46 providers"/>
</dbReference>
<organism evidence="3 5">
    <name type="scientific">Mus musculus</name>
    <name type="common">Mouse</name>
    <dbReference type="NCBI Taxonomy" id="10090"/>
    <lineage>
        <taxon>Eukaryota</taxon>
        <taxon>Metazoa</taxon>
        <taxon>Chordata</taxon>
        <taxon>Craniata</taxon>
        <taxon>Vertebrata</taxon>
        <taxon>Euteleostomi</taxon>
        <taxon>Mammalia</taxon>
        <taxon>Eutheria</taxon>
        <taxon>Euarchontoglires</taxon>
        <taxon>Glires</taxon>
        <taxon>Rodentia</taxon>
        <taxon>Myomorpha</taxon>
        <taxon>Muroidea</taxon>
        <taxon>Muridae</taxon>
        <taxon>Murinae</taxon>
        <taxon>Mus</taxon>
        <taxon>Mus</taxon>
    </lineage>
</organism>
<evidence type="ECO:0000313" key="4">
    <source>
        <dbReference type="MGI" id="MGI:96837"/>
    </source>
</evidence>
<evidence type="ECO:0000313" key="5">
    <source>
        <dbReference type="Proteomes" id="UP000000589"/>
    </source>
</evidence>
<dbReference type="VEuPathDB" id="HostDB:ENSMUSG00000032496"/>
<accession>A0A0G2JGX1</accession>
<proteinExistence type="evidence at protein level"/>
<feature type="non-terminal residue" evidence="3">
    <location>
        <position position="78"/>
    </location>
</feature>
<keyword evidence="1" id="KW-0732">Signal</keyword>
<dbReference type="Ensembl" id="ENSMUST00000196209.5">
    <property type="protein sequence ID" value="ENSMUSP00000143731.2"/>
    <property type="gene ID" value="ENSMUSG00000032496.8"/>
</dbReference>
<dbReference type="Proteomes" id="UP000000589">
    <property type="component" value="Chromosome 9"/>
</dbReference>
<reference evidence="3 5" key="1">
    <citation type="journal article" date="2009" name="PLoS Biol.">
        <title>Lineage-specific biology revealed by a finished genome assembly of the mouse.</title>
        <authorList>
            <consortium name="Mouse Genome Sequencing Consortium"/>
            <person name="Church D.M."/>
            <person name="Goodstadt L."/>
            <person name="Hillier L.W."/>
            <person name="Zody M.C."/>
            <person name="Goldstein S."/>
            <person name="She X."/>
            <person name="Bult C.J."/>
            <person name="Agarwala R."/>
            <person name="Cherry J.L."/>
            <person name="DiCuccio M."/>
            <person name="Hlavina W."/>
            <person name="Kapustin Y."/>
            <person name="Meric P."/>
            <person name="Maglott D."/>
            <person name="Birtle Z."/>
            <person name="Marques A.C."/>
            <person name="Graves T."/>
            <person name="Zhou S."/>
            <person name="Teague B."/>
            <person name="Potamousis K."/>
            <person name="Churas C."/>
            <person name="Place M."/>
            <person name="Herschleb J."/>
            <person name="Runnheim R."/>
            <person name="Forrest D."/>
            <person name="Amos-Landgraf J."/>
            <person name="Schwartz D.C."/>
            <person name="Cheng Z."/>
            <person name="Lindblad-Toh K."/>
            <person name="Eichler E.E."/>
            <person name="Ponting C.P."/>
        </authorList>
    </citation>
    <scope>NUCLEOTIDE SEQUENCE [LARGE SCALE GENOMIC DNA]</scope>
    <source>
        <strain evidence="3 5">C57BL/6J</strain>
    </source>
</reference>
<evidence type="ECO:0000259" key="2">
    <source>
        <dbReference type="Pfam" id="PF00405"/>
    </source>
</evidence>
<gene>
    <name evidence="3 4" type="primary">Ltf</name>
</gene>
<reference evidence="3" key="4">
    <citation type="submission" date="2025-08" db="UniProtKB">
        <authorList>
            <consortium name="Ensembl"/>
        </authorList>
    </citation>
    <scope>IDENTIFICATION</scope>
    <source>
        <strain evidence="3">C57BL/6J</strain>
    </source>
</reference>